<dbReference type="Proteomes" id="UP000606786">
    <property type="component" value="Unassembled WGS sequence"/>
</dbReference>
<reference evidence="1" key="1">
    <citation type="submission" date="2020-11" db="EMBL/GenBank/DDBJ databases">
        <authorList>
            <person name="Whitehead M."/>
        </authorList>
    </citation>
    <scope>NUCLEOTIDE SEQUENCE</scope>
    <source>
        <strain evidence="1">EGII</strain>
    </source>
</reference>
<dbReference type="EMBL" id="CAJHJT010000001">
    <property type="protein sequence ID" value="CAD6994742.1"/>
    <property type="molecule type" value="Genomic_DNA"/>
</dbReference>
<protein>
    <submittedName>
        <fullName evidence="1">(Mediterranean fruit fly) hypothetical protein</fullName>
    </submittedName>
</protein>
<accession>A0A811U680</accession>
<evidence type="ECO:0000313" key="2">
    <source>
        <dbReference type="Proteomes" id="UP000606786"/>
    </source>
</evidence>
<dbReference type="AlphaFoldDB" id="A0A811U680"/>
<gene>
    <name evidence="1" type="ORF">CCAP1982_LOCUS3475</name>
</gene>
<organism evidence="1 2">
    <name type="scientific">Ceratitis capitata</name>
    <name type="common">Mediterranean fruit fly</name>
    <name type="synonym">Tephritis capitata</name>
    <dbReference type="NCBI Taxonomy" id="7213"/>
    <lineage>
        <taxon>Eukaryota</taxon>
        <taxon>Metazoa</taxon>
        <taxon>Ecdysozoa</taxon>
        <taxon>Arthropoda</taxon>
        <taxon>Hexapoda</taxon>
        <taxon>Insecta</taxon>
        <taxon>Pterygota</taxon>
        <taxon>Neoptera</taxon>
        <taxon>Endopterygota</taxon>
        <taxon>Diptera</taxon>
        <taxon>Brachycera</taxon>
        <taxon>Muscomorpha</taxon>
        <taxon>Tephritoidea</taxon>
        <taxon>Tephritidae</taxon>
        <taxon>Ceratitis</taxon>
        <taxon>Ceratitis</taxon>
    </lineage>
</organism>
<sequence length="114" mass="12451">MNEIICNLRSKSGFDEMPASRGSMIEKLTNETNREENGLGIYSNVGGGHSRVRHIVPCIACDHSSAVKEAVYSSSNATAKRYIAGVSQFTNSTNIREEVAEDTLDMLVLVKEKA</sequence>
<name>A0A811U680_CERCA</name>
<keyword evidence="2" id="KW-1185">Reference proteome</keyword>
<comment type="caution">
    <text evidence="1">The sequence shown here is derived from an EMBL/GenBank/DDBJ whole genome shotgun (WGS) entry which is preliminary data.</text>
</comment>
<evidence type="ECO:0000313" key="1">
    <source>
        <dbReference type="EMBL" id="CAD6994742.1"/>
    </source>
</evidence>
<proteinExistence type="predicted"/>